<keyword evidence="2" id="KW-0328">Glycosyltransferase</keyword>
<dbReference type="EMBL" id="JBGGTQ010000001">
    <property type="protein sequence ID" value="MEZ0490917.1"/>
    <property type="molecule type" value="Genomic_DNA"/>
</dbReference>
<dbReference type="RefSeq" id="WP_370716953.1">
    <property type="nucleotide sequence ID" value="NZ_JBGGTQ010000001.1"/>
</dbReference>
<dbReference type="EC" id="2.4.-.-" evidence="2"/>
<dbReference type="InterPro" id="IPR029044">
    <property type="entry name" value="Nucleotide-diphossugar_trans"/>
</dbReference>
<dbReference type="PANTHER" id="PTHR10859:SF91">
    <property type="entry name" value="DOLICHYL-PHOSPHATE BETA-GLUCOSYLTRANSFERASE"/>
    <property type="match status" value="1"/>
</dbReference>
<dbReference type="Pfam" id="PF00535">
    <property type="entry name" value="Glycos_transf_2"/>
    <property type="match status" value="1"/>
</dbReference>
<dbReference type="Proteomes" id="UP001566476">
    <property type="component" value="Unassembled WGS sequence"/>
</dbReference>
<sequence>MIPALNEEFRLPRTLERTLAHLAVQPYSSAVVVVDNGSVDRTAEVVRSFTGGSIPVHLIGCARRGKGSAVRRGFLTSRSRFVGFMDADLATPVETLDAVVPLLEGGATAVIASRHLRTAARAVPQGTVRRLGGGAFRLAARSVLPSVSDSQCGFKFFRTPEVQAVLPDSLVDGFSFDLEILSRLHRSGHRILEVPVVWTDVGGSTFNPVRHGLRSFSDTIRIHRSTPGRAACQSPRVVIEPTALTAVGEAPPPDPTITTILPAEPLPAPLDPMTLTEAR</sequence>
<feature type="domain" description="Glycosyltransferase 2-like" evidence="1">
    <location>
        <begin position="2"/>
        <end position="155"/>
    </location>
</feature>
<accession>A0ABV4I127</accession>
<keyword evidence="3" id="KW-1185">Reference proteome</keyword>
<comment type="caution">
    <text evidence="2">The sequence shown here is derived from an EMBL/GenBank/DDBJ whole genome shotgun (WGS) entry which is preliminary data.</text>
</comment>
<dbReference type="SUPFAM" id="SSF53448">
    <property type="entry name" value="Nucleotide-diphospho-sugar transferases"/>
    <property type="match status" value="1"/>
</dbReference>
<organism evidence="2 3">
    <name type="scientific">Kineococcus mangrovi</name>
    <dbReference type="NCBI Taxonomy" id="1660183"/>
    <lineage>
        <taxon>Bacteria</taxon>
        <taxon>Bacillati</taxon>
        <taxon>Actinomycetota</taxon>
        <taxon>Actinomycetes</taxon>
        <taxon>Kineosporiales</taxon>
        <taxon>Kineosporiaceae</taxon>
        <taxon>Kineococcus</taxon>
    </lineage>
</organism>
<keyword evidence="2" id="KW-0808">Transferase</keyword>
<evidence type="ECO:0000313" key="2">
    <source>
        <dbReference type="EMBL" id="MEZ0490917.1"/>
    </source>
</evidence>
<dbReference type="InterPro" id="IPR001173">
    <property type="entry name" value="Glyco_trans_2-like"/>
</dbReference>
<gene>
    <name evidence="2" type="ORF">AB2L28_01535</name>
</gene>
<evidence type="ECO:0000259" key="1">
    <source>
        <dbReference type="Pfam" id="PF00535"/>
    </source>
</evidence>
<proteinExistence type="predicted"/>
<dbReference type="GO" id="GO:0016757">
    <property type="term" value="F:glycosyltransferase activity"/>
    <property type="evidence" value="ECO:0007669"/>
    <property type="project" value="UniProtKB-KW"/>
</dbReference>
<dbReference type="Gene3D" id="3.90.550.10">
    <property type="entry name" value="Spore Coat Polysaccharide Biosynthesis Protein SpsA, Chain A"/>
    <property type="match status" value="1"/>
</dbReference>
<evidence type="ECO:0000313" key="3">
    <source>
        <dbReference type="Proteomes" id="UP001566476"/>
    </source>
</evidence>
<reference evidence="2 3" key="1">
    <citation type="submission" date="2024-07" db="EMBL/GenBank/DDBJ databases">
        <authorList>
            <person name="Thanompreechachai J."/>
            <person name="Duangmal K."/>
        </authorList>
    </citation>
    <scope>NUCLEOTIDE SEQUENCE [LARGE SCALE GENOMIC DNA]</scope>
    <source>
        <strain evidence="2 3">TBRC 1896</strain>
    </source>
</reference>
<protein>
    <submittedName>
        <fullName evidence="2">Glycosyltransferase</fullName>
        <ecNumber evidence="2">2.4.-.-</ecNumber>
    </submittedName>
</protein>
<dbReference type="PANTHER" id="PTHR10859">
    <property type="entry name" value="GLYCOSYL TRANSFERASE"/>
    <property type="match status" value="1"/>
</dbReference>
<name>A0ABV4I127_9ACTN</name>